<sequence>MTAYVRPAIASPVFIDDDDQVIEYGRRWPGSPPEEAYSVDRHPERFAPLHAVADALIAHLRTAYDVQVHEGIDLASDLLRLHDDVVRAVRVAPNDPACAALTFVYTGYPGVLLHAGLLHDFPYPVCGCEACDSEWTTEADDLEQQVLAVAEGRYRESVDAGRRPWVEAETTFPNGSRSGRSRGEDLPAERLAAASPILTGRTSPWAPWPPAARC</sequence>
<dbReference type="Pfam" id="PF19736">
    <property type="entry name" value="DUF6226"/>
    <property type="match status" value="1"/>
</dbReference>
<reference evidence="1 2" key="1">
    <citation type="journal article" date="2020" name="Front. Microbiol.">
        <title>Design of Bacterial Strain-Specific qPCR Assays Using NGS Data and Publicly Available Resources and Its Application to Track Biocontrol Strains.</title>
        <authorList>
            <person name="Hernandez I."/>
            <person name="Sant C."/>
            <person name="Martinez R."/>
            <person name="Fernandez C."/>
        </authorList>
    </citation>
    <scope>NUCLEOTIDE SEQUENCE [LARGE SCALE GENOMIC DNA]</scope>
    <source>
        <strain evidence="1 2">B24</strain>
    </source>
</reference>
<dbReference type="InterPro" id="IPR045773">
    <property type="entry name" value="DUF6226"/>
</dbReference>
<organism evidence="1 2">
    <name type="scientific">Microbacterium esteraromaticum</name>
    <dbReference type="NCBI Taxonomy" id="57043"/>
    <lineage>
        <taxon>Bacteria</taxon>
        <taxon>Bacillati</taxon>
        <taxon>Actinomycetota</taxon>
        <taxon>Actinomycetes</taxon>
        <taxon>Micrococcales</taxon>
        <taxon>Microbacteriaceae</taxon>
        <taxon>Microbacterium</taxon>
    </lineage>
</organism>
<evidence type="ECO:0000313" key="1">
    <source>
        <dbReference type="EMBL" id="QMU96376.1"/>
    </source>
</evidence>
<dbReference type="RefSeq" id="WP_182254697.1">
    <property type="nucleotide sequence ID" value="NZ_CP043732.1"/>
</dbReference>
<proteinExistence type="predicted"/>
<gene>
    <name evidence="1" type="ORF">FVO59_03495</name>
</gene>
<dbReference type="EMBL" id="CP043732">
    <property type="protein sequence ID" value="QMU96376.1"/>
    <property type="molecule type" value="Genomic_DNA"/>
</dbReference>
<dbReference type="Proteomes" id="UP000515708">
    <property type="component" value="Chromosome"/>
</dbReference>
<name>A0A7D7W5Y2_9MICO</name>
<dbReference type="AlphaFoldDB" id="A0A7D7W5Y2"/>
<protein>
    <submittedName>
        <fullName evidence="1">Uncharacterized protein</fullName>
    </submittedName>
</protein>
<evidence type="ECO:0000313" key="2">
    <source>
        <dbReference type="Proteomes" id="UP000515708"/>
    </source>
</evidence>
<accession>A0A7D7W5Y2</accession>